<organism evidence="1 2">
    <name type="scientific">Lasiodiplodia theobromae</name>
    <dbReference type="NCBI Taxonomy" id="45133"/>
    <lineage>
        <taxon>Eukaryota</taxon>
        <taxon>Fungi</taxon>
        <taxon>Dikarya</taxon>
        <taxon>Ascomycota</taxon>
        <taxon>Pezizomycotina</taxon>
        <taxon>Dothideomycetes</taxon>
        <taxon>Dothideomycetes incertae sedis</taxon>
        <taxon>Botryosphaeriales</taxon>
        <taxon>Botryosphaeriaceae</taxon>
        <taxon>Lasiodiplodia</taxon>
    </lineage>
</organism>
<dbReference type="SUPFAM" id="SSF48452">
    <property type="entry name" value="TPR-like"/>
    <property type="match status" value="3"/>
</dbReference>
<accession>A0A5N5D4D5</accession>
<keyword evidence="2" id="KW-1185">Reference proteome</keyword>
<name>A0A5N5D4D5_9PEZI</name>
<gene>
    <name evidence="1" type="primary">Klc</name>
    <name evidence="1" type="ORF">DBV05_g8735</name>
</gene>
<protein>
    <submittedName>
        <fullName evidence="1">Kinesin light chain</fullName>
    </submittedName>
</protein>
<dbReference type="Gene3D" id="1.25.40.10">
    <property type="entry name" value="Tetratricopeptide repeat domain"/>
    <property type="match status" value="3"/>
</dbReference>
<dbReference type="InterPro" id="IPR019734">
    <property type="entry name" value="TPR_rpt"/>
</dbReference>
<comment type="caution">
    <text evidence="1">The sequence shown here is derived from an EMBL/GenBank/DDBJ whole genome shotgun (WGS) entry which is preliminary data.</text>
</comment>
<reference evidence="1 2" key="1">
    <citation type="journal article" date="2019" name="Sci. Rep.">
        <title>A multi-omics analysis of the grapevine pathogen Lasiodiplodia theobromae reveals that temperature affects the expression of virulence- and pathogenicity-related genes.</title>
        <authorList>
            <person name="Felix C."/>
            <person name="Meneses R."/>
            <person name="Goncalves M.F.M."/>
            <person name="Tilleman L."/>
            <person name="Duarte A.S."/>
            <person name="Jorrin-Novo J.V."/>
            <person name="Van de Peer Y."/>
            <person name="Deforce D."/>
            <person name="Van Nieuwerburgh F."/>
            <person name="Esteves A.C."/>
            <person name="Alves A."/>
        </authorList>
    </citation>
    <scope>NUCLEOTIDE SEQUENCE [LARGE SCALE GENOMIC DNA]</scope>
    <source>
        <strain evidence="1 2">LA-SOL3</strain>
    </source>
</reference>
<proteinExistence type="predicted"/>
<dbReference type="PANTHER" id="PTHR46082:SF6">
    <property type="entry name" value="AAA+ ATPASE DOMAIN-CONTAINING PROTEIN-RELATED"/>
    <property type="match status" value="1"/>
</dbReference>
<dbReference type="InterPro" id="IPR053137">
    <property type="entry name" value="NLR-like"/>
</dbReference>
<dbReference type="AlphaFoldDB" id="A0A5N5D4D5"/>
<dbReference type="Proteomes" id="UP000325902">
    <property type="component" value="Unassembled WGS sequence"/>
</dbReference>
<evidence type="ECO:0000313" key="2">
    <source>
        <dbReference type="Proteomes" id="UP000325902"/>
    </source>
</evidence>
<dbReference type="EMBL" id="VCHE01000075">
    <property type="protein sequence ID" value="KAB2572575.1"/>
    <property type="molecule type" value="Genomic_DNA"/>
</dbReference>
<sequence length="759" mass="85226">MTKSDCDACRINCVQQAALCCELALGTERDLTARDTFLALGGKDKTVYEAIVAGIKEPHQPSSRSTLPYFLRPDLVHEYQRRKELEAASEHLDREIGGRKLFFNESQHHPLITVLQSCLAHVWDASGRLSDAASLQSEIVESNRQYYGENHPETIGALAQLAIFQDDLGHTKLAIEIGESVVTSGRKHLSPDDPYLLTAMANLARIYFHAGRFTEAEALQEETVEKHEELLGPEHPNTMRCWLNLAAIYNRRPVPRAKEASRITAMIAKRQIETQGNMHRDALLAETYSVLSEKSNSLATHEILARQTDLHHQAESLLADDDPDRWLIATNLASTQADLGEWDSAEKLFKEAIDHLELILPPGHREIVRVTALFGEKHKDAGLFAAGEKLLYKAMEQDRVADQYSDDGVRSLTVIGISRWEQGRREDAKDIFERVVDIVRSQWDIDIESHTTRTAMSYLADMYIEDGDAKKGLDFHERLVQWFINDQGPHSLFTIRTQSNMAMARMEAGLPLQPSIDLLTELLQRSEEHLGPSHGMTRIIQLNLGGVLSRNGDNERAIAVGEALLASLAEDPASSLIDALDAMQDLAVHYARAGKPLEAKALHVRISEAQRSSPDSPSKFRQMHNFANLCHEENDLAMAISHQRDLVKRQKLYYGDADREVWDSTYYLAYYLSDDPTQLDEALELSLGAWSFFLESLGYQHEKTINAAGLAGCIYAAKGLKEDARIMYERELEGSRAMGNSKVEKYVEHALKHLAALDE</sequence>
<evidence type="ECO:0000313" key="1">
    <source>
        <dbReference type="EMBL" id="KAB2572575.1"/>
    </source>
</evidence>
<dbReference type="Pfam" id="PF13374">
    <property type="entry name" value="TPR_10"/>
    <property type="match status" value="1"/>
</dbReference>
<dbReference type="SMART" id="SM00028">
    <property type="entry name" value="TPR"/>
    <property type="match status" value="3"/>
</dbReference>
<dbReference type="PANTHER" id="PTHR46082">
    <property type="entry name" value="ATP/GTP-BINDING PROTEIN-RELATED"/>
    <property type="match status" value="1"/>
</dbReference>
<dbReference type="InterPro" id="IPR011990">
    <property type="entry name" value="TPR-like_helical_dom_sf"/>
</dbReference>
<dbReference type="OrthoDB" id="5986190at2759"/>